<reference evidence="2" key="1">
    <citation type="submission" date="2013-07" db="EMBL/GenBank/DDBJ databases">
        <authorList>
            <person name="Geib S."/>
        </authorList>
    </citation>
    <scope>NUCLEOTIDE SEQUENCE</scope>
</reference>
<evidence type="ECO:0000256" key="1">
    <source>
        <dbReference type="SAM" id="MobiDB-lite"/>
    </source>
</evidence>
<feature type="region of interest" description="Disordered" evidence="1">
    <location>
        <begin position="87"/>
        <end position="110"/>
    </location>
</feature>
<dbReference type="RefSeq" id="XP_012157134.1">
    <property type="nucleotide sequence ID" value="XM_012301744.2"/>
</dbReference>
<sequence length="377" mass="42579">MPSLATASITSFKLARLSRPLRFNDPTFREQPECYSIRPSLVDYVRQELQDLSRRLFYQRVFIFAKNNLDVQPSAALLARQAAPATTTTTTHGGSLRSGRRSVVSSSSGRRGTLDFKTMLQMELQHILTTDAEASISGDRPTGIFLYMGDYSILFFECVEDNVGSMCKHLSQLADTYFLANKIFLTEDRTGETYFNSFYCRHASPININEKFPTHTINDPELMGQQHLTIKNKLSELCATLSLEIQREMETTLHSTVSSTKGTFTLWKPNLDFGESLSPLIYNKLLPEVQRIDLVLNCNRFYCNLQRRAGMYNRIPAELDDKVNSWPLPYNYTPVGVFGHSPYDVNLTFSDYGQKEEKAEETGSGSEGSGEKAEKGV</sequence>
<feature type="region of interest" description="Disordered" evidence="1">
    <location>
        <begin position="352"/>
        <end position="377"/>
    </location>
</feature>
<dbReference type="EMBL" id="GAMC01021671">
    <property type="protein sequence ID" value="JAB84884.1"/>
    <property type="molecule type" value="mRNA"/>
</dbReference>
<organism evidence="2">
    <name type="scientific">Ceratitis capitata</name>
    <name type="common">Mediterranean fruit fly</name>
    <name type="synonym">Tephritis capitata</name>
    <dbReference type="NCBI Taxonomy" id="7213"/>
    <lineage>
        <taxon>Eukaryota</taxon>
        <taxon>Metazoa</taxon>
        <taxon>Ecdysozoa</taxon>
        <taxon>Arthropoda</taxon>
        <taxon>Hexapoda</taxon>
        <taxon>Insecta</taxon>
        <taxon>Pterygota</taxon>
        <taxon>Neoptera</taxon>
        <taxon>Endopterygota</taxon>
        <taxon>Diptera</taxon>
        <taxon>Brachycera</taxon>
        <taxon>Muscomorpha</taxon>
        <taxon>Tephritoidea</taxon>
        <taxon>Tephritidae</taxon>
        <taxon>Ceratitis</taxon>
        <taxon>Ceratitis</taxon>
    </lineage>
</organism>
<dbReference type="AlphaFoldDB" id="W8B518"/>
<dbReference type="GeneID" id="105664870"/>
<dbReference type="OrthoDB" id="548795at2759"/>
<protein>
    <submittedName>
        <fullName evidence="2">Uncharacterized protein</fullName>
    </submittedName>
</protein>
<name>W8B518_CERCA</name>
<evidence type="ECO:0000313" key="2">
    <source>
        <dbReference type="EMBL" id="JAB84884.1"/>
    </source>
</evidence>
<dbReference type="KEGG" id="ccat:105664870"/>
<accession>W8B518</accession>
<proteinExistence type="evidence at transcript level"/>
<reference evidence="2" key="2">
    <citation type="journal article" date="2014" name="BMC Genomics">
        <title>A genomic perspective to assessing quality of mass-reared SIT flies used in Mediterranean fruit fly (Ceratitis capitata) eradication in California.</title>
        <authorList>
            <person name="Calla B."/>
            <person name="Hall B."/>
            <person name="Hou S."/>
            <person name="Geib S.M."/>
        </authorList>
    </citation>
    <scope>NUCLEOTIDE SEQUENCE</scope>
</reference>